<evidence type="ECO:0000313" key="1">
    <source>
        <dbReference type="EMBL" id="SBQ57108.1"/>
    </source>
</evidence>
<feature type="non-terminal residue" evidence="1">
    <location>
        <position position="1"/>
    </location>
</feature>
<reference evidence="1" key="2">
    <citation type="submission" date="2016-06" db="EMBL/GenBank/DDBJ databases">
        <title>The genome of a short-lived fish provides insights into sex chromosome evolution and the genetic control of aging.</title>
        <authorList>
            <person name="Reichwald K."/>
            <person name="Felder M."/>
            <person name="Petzold A."/>
            <person name="Koch P."/>
            <person name="Groth M."/>
            <person name="Platzer M."/>
        </authorList>
    </citation>
    <scope>NUCLEOTIDE SEQUENCE</scope>
    <source>
        <tissue evidence="1">Brain</tissue>
    </source>
</reference>
<dbReference type="AlphaFoldDB" id="A0A1A8FE69"/>
<dbReference type="EMBL" id="HAEB01010581">
    <property type="protein sequence ID" value="SBQ57108.1"/>
    <property type="molecule type" value="Transcribed_RNA"/>
</dbReference>
<reference evidence="1" key="1">
    <citation type="submission" date="2016-05" db="EMBL/GenBank/DDBJ databases">
        <authorList>
            <person name="Lavstsen T."/>
            <person name="Jespersen J.S."/>
        </authorList>
    </citation>
    <scope>NUCLEOTIDE SEQUENCE</scope>
    <source>
        <tissue evidence="1">Brain</tissue>
    </source>
</reference>
<gene>
    <name evidence="1" type="primary">Nfu_g_1_019341</name>
</gene>
<accession>A0A1A8FE69</accession>
<organism evidence="1">
    <name type="scientific">Nothobranchius korthausae</name>
    <dbReference type="NCBI Taxonomy" id="1143690"/>
    <lineage>
        <taxon>Eukaryota</taxon>
        <taxon>Metazoa</taxon>
        <taxon>Chordata</taxon>
        <taxon>Craniata</taxon>
        <taxon>Vertebrata</taxon>
        <taxon>Euteleostomi</taxon>
        <taxon>Actinopterygii</taxon>
        <taxon>Neopterygii</taxon>
        <taxon>Teleostei</taxon>
        <taxon>Neoteleostei</taxon>
        <taxon>Acanthomorphata</taxon>
        <taxon>Ovalentaria</taxon>
        <taxon>Atherinomorphae</taxon>
        <taxon>Cyprinodontiformes</taxon>
        <taxon>Nothobranchiidae</taxon>
        <taxon>Nothobranchius</taxon>
    </lineage>
</organism>
<sequence>AFFSKLPRNNGLWVIPFAQVCIDTDLGEVQIKGAKEAWPTMHLRFGTPYSLAPLDWNLQLNEARVEERVLGLGLR</sequence>
<protein>
    <submittedName>
        <fullName evidence="1">Uncharacterized protein</fullName>
    </submittedName>
</protein>
<name>A0A1A8FE69_9TELE</name>
<proteinExistence type="predicted"/>
<feature type="non-terminal residue" evidence="1">
    <location>
        <position position="75"/>
    </location>
</feature>